<dbReference type="Proteomes" id="UP000054837">
    <property type="component" value="Unassembled WGS sequence"/>
</dbReference>
<proteinExistence type="predicted"/>
<protein>
    <submittedName>
        <fullName evidence="1">Uncharacterized protein</fullName>
    </submittedName>
</protein>
<dbReference type="AlphaFoldDB" id="A0A0W8I7F9"/>
<dbReference type="STRING" id="767452.AVL62_03665"/>
<evidence type="ECO:0000313" key="2">
    <source>
        <dbReference type="Proteomes" id="UP000054837"/>
    </source>
</evidence>
<evidence type="ECO:0000313" key="1">
    <source>
        <dbReference type="EMBL" id="KUG54330.1"/>
    </source>
</evidence>
<gene>
    <name evidence="1" type="ORF">AVL62_03665</name>
</gene>
<keyword evidence="2" id="KW-1185">Reference proteome</keyword>
<dbReference type="EMBL" id="LQBL01000027">
    <property type="protein sequence ID" value="KUG54330.1"/>
    <property type="molecule type" value="Genomic_DNA"/>
</dbReference>
<comment type="caution">
    <text evidence="1">The sequence shown here is derived from an EMBL/GenBank/DDBJ whole genome shotgun (WGS) entry which is preliminary data.</text>
</comment>
<sequence length="245" mass="25389">MRVALWATAAFAGRADVSTVAARALPDVDHVEGLTEPLGMWQSLGERAVLVALPRPGDLTGMPRGSADLHAAASAAAECVFIPGLGGALVPELELFGPEGDQGWSARWTLHDAEPFPTHRVEALDLGQVELGLRTELAAHTDALLEAGGAPFGAAAQERLAGLRRTSQAEPWGLPTGLPGRAQRLIALAAGVLTLTDAGLDPALESVDLATTSSRGQTLRRLQAVAATALTDATNTAVLHLAGWR</sequence>
<organism evidence="1 2">
    <name type="scientific">Serinicoccus chungangensis</name>
    <dbReference type="NCBI Taxonomy" id="767452"/>
    <lineage>
        <taxon>Bacteria</taxon>
        <taxon>Bacillati</taxon>
        <taxon>Actinomycetota</taxon>
        <taxon>Actinomycetes</taxon>
        <taxon>Micrococcales</taxon>
        <taxon>Ornithinimicrobiaceae</taxon>
        <taxon>Serinicoccus</taxon>
    </lineage>
</organism>
<name>A0A0W8I7F9_9MICO</name>
<reference evidence="1 2" key="1">
    <citation type="submission" date="2015-12" db="EMBL/GenBank/DDBJ databases">
        <title>Serinicoccus chungangenesis strain CD08_5 genome sequencing and assembly.</title>
        <authorList>
            <person name="Chander A.M."/>
            <person name="Kaur G."/>
            <person name="Nair G.R."/>
            <person name="Dhawan D.K."/>
            <person name="Kochhar R.K."/>
            <person name="Mayilraj S."/>
            <person name="Bhadada S.K."/>
        </authorList>
    </citation>
    <scope>NUCLEOTIDE SEQUENCE [LARGE SCALE GENOMIC DNA]</scope>
    <source>
        <strain evidence="1 2">CD08_5</strain>
    </source>
</reference>
<accession>A0A0W8I7F9</accession>